<accession>A0A6V8LND0</accession>
<evidence type="ECO:0000313" key="2">
    <source>
        <dbReference type="Proteomes" id="UP000482960"/>
    </source>
</evidence>
<reference evidence="1 2" key="1">
    <citation type="submission" date="2020-03" db="EMBL/GenBank/DDBJ databases">
        <title>Whole genome shotgun sequence of Phytohabitans rumicis NBRC 108638.</title>
        <authorList>
            <person name="Komaki H."/>
            <person name="Tamura T."/>
        </authorList>
    </citation>
    <scope>NUCLEOTIDE SEQUENCE [LARGE SCALE GENOMIC DNA]</scope>
    <source>
        <strain evidence="1 2">NBRC 108638</strain>
    </source>
</reference>
<dbReference type="EMBL" id="BLPG01000001">
    <property type="protein sequence ID" value="GFJ94195.1"/>
    <property type="molecule type" value="Genomic_DNA"/>
</dbReference>
<gene>
    <name evidence="1" type="ORF">Prum_078370</name>
</gene>
<proteinExistence type="predicted"/>
<organism evidence="1 2">
    <name type="scientific">Phytohabitans rumicis</name>
    <dbReference type="NCBI Taxonomy" id="1076125"/>
    <lineage>
        <taxon>Bacteria</taxon>
        <taxon>Bacillati</taxon>
        <taxon>Actinomycetota</taxon>
        <taxon>Actinomycetes</taxon>
        <taxon>Micromonosporales</taxon>
        <taxon>Micromonosporaceae</taxon>
    </lineage>
</organism>
<keyword evidence="2" id="KW-1185">Reference proteome</keyword>
<comment type="caution">
    <text evidence="1">The sequence shown here is derived from an EMBL/GenBank/DDBJ whole genome shotgun (WGS) entry which is preliminary data.</text>
</comment>
<dbReference type="AlphaFoldDB" id="A0A6V8LND0"/>
<protein>
    <submittedName>
        <fullName evidence="1">Uncharacterized protein</fullName>
    </submittedName>
</protein>
<sequence length="466" mass="47241">MVVKSREDLLAATGARRIVVRGDIGGLPALTLAPGQRLAGEGRVLAFAPGVDGIRLTRDNEVSGLRIEVEPGRRAIHNDTGVDDLGTLRLAGVTAVGQVRIVAEDRVRRGHVEVDGLDVVAADTRDAAARPALLGVGVLPGAFTLWNRQDDPAALLTAELRGVRAGTTGAPVRGSGVFVFGAGPDGGRVEVGALVTGPVFTDGGIPEGTADTISGGVFVGYGVHAREVLAAGPVTTYGVNDMVLDNWGEVDRWTAEAPLTSYGRSGVGMVNFGSITALRIQSPIETHGVGARGFNVYRLDGFTGPTVGEAEFDRITTYGDAAIGIQIGQPVGRITIHNGIKTAGGAGDSLVRGAIVRLSAHALSVQPGGRVGAVEVGGELATSGDEVAAVDVHGEVAGMRVAGGIRSAGVAADAVFVGGGTLVLRDTEVRAADGTAVRVTGGGGAELRNVHASGGRGDVVVAAVRR</sequence>
<name>A0A6V8LND0_9ACTN</name>
<reference evidence="1 2" key="2">
    <citation type="submission" date="2020-03" db="EMBL/GenBank/DDBJ databases">
        <authorList>
            <person name="Ichikawa N."/>
            <person name="Kimura A."/>
            <person name="Kitahashi Y."/>
            <person name="Uohara A."/>
        </authorList>
    </citation>
    <scope>NUCLEOTIDE SEQUENCE [LARGE SCALE GENOMIC DNA]</scope>
    <source>
        <strain evidence="1 2">NBRC 108638</strain>
    </source>
</reference>
<dbReference type="Proteomes" id="UP000482960">
    <property type="component" value="Unassembled WGS sequence"/>
</dbReference>
<evidence type="ECO:0000313" key="1">
    <source>
        <dbReference type="EMBL" id="GFJ94195.1"/>
    </source>
</evidence>